<gene>
    <name evidence="3" type="ORF">EURHEDRAFT_147710</name>
</gene>
<dbReference type="Proteomes" id="UP000019804">
    <property type="component" value="Unassembled WGS sequence"/>
</dbReference>
<evidence type="ECO:0000256" key="1">
    <source>
        <dbReference type="SAM" id="MobiDB-lite"/>
    </source>
</evidence>
<name>A0A017S913_ASPRC</name>
<dbReference type="HOGENOM" id="CLU_051027_0_0_1"/>
<dbReference type="STRING" id="1388766.A0A017S913"/>
<feature type="region of interest" description="Disordered" evidence="1">
    <location>
        <begin position="16"/>
        <end position="61"/>
    </location>
</feature>
<feature type="compositionally biased region" description="Low complexity" evidence="1">
    <location>
        <begin position="277"/>
        <end position="289"/>
    </location>
</feature>
<dbReference type="OrthoDB" id="2143914at2759"/>
<evidence type="ECO:0000313" key="4">
    <source>
        <dbReference type="Proteomes" id="UP000019804"/>
    </source>
</evidence>
<feature type="compositionally biased region" description="Polar residues" evidence="1">
    <location>
        <begin position="92"/>
        <end position="109"/>
    </location>
</feature>
<dbReference type="EMBL" id="KK088431">
    <property type="protein sequence ID" value="EYE93447.1"/>
    <property type="molecule type" value="Genomic_DNA"/>
</dbReference>
<protein>
    <recommendedName>
        <fullName evidence="2">Myb-like domain-containing protein</fullName>
    </recommendedName>
</protein>
<evidence type="ECO:0000313" key="3">
    <source>
        <dbReference type="EMBL" id="EYE93447.1"/>
    </source>
</evidence>
<dbReference type="InterPro" id="IPR001005">
    <property type="entry name" value="SANT/Myb"/>
</dbReference>
<keyword evidence="4" id="KW-1185">Reference proteome</keyword>
<dbReference type="GeneID" id="63692903"/>
<feature type="compositionally biased region" description="Basic and acidic residues" evidence="1">
    <location>
        <begin position="240"/>
        <end position="251"/>
    </location>
</feature>
<reference evidence="4" key="1">
    <citation type="journal article" date="2014" name="Nat. Commun.">
        <title>Genomic adaptations of the halophilic Dead Sea filamentous fungus Eurotium rubrum.</title>
        <authorList>
            <person name="Kis-Papo T."/>
            <person name="Weig A.R."/>
            <person name="Riley R."/>
            <person name="Persoh D."/>
            <person name="Salamov A."/>
            <person name="Sun H."/>
            <person name="Lipzen A."/>
            <person name="Wasser S.P."/>
            <person name="Rambold G."/>
            <person name="Grigoriev I.V."/>
            <person name="Nevo E."/>
        </authorList>
    </citation>
    <scope>NUCLEOTIDE SEQUENCE [LARGE SCALE GENOMIC DNA]</scope>
    <source>
        <strain evidence="4">CBS 135680</strain>
    </source>
</reference>
<feature type="region of interest" description="Disordered" evidence="1">
    <location>
        <begin position="203"/>
        <end position="296"/>
    </location>
</feature>
<proteinExistence type="predicted"/>
<dbReference type="PROSITE" id="PS50090">
    <property type="entry name" value="MYB_LIKE"/>
    <property type="match status" value="1"/>
</dbReference>
<organism evidence="3 4">
    <name type="scientific">Aspergillus ruber (strain CBS 135680)</name>
    <dbReference type="NCBI Taxonomy" id="1388766"/>
    <lineage>
        <taxon>Eukaryota</taxon>
        <taxon>Fungi</taxon>
        <taxon>Dikarya</taxon>
        <taxon>Ascomycota</taxon>
        <taxon>Pezizomycotina</taxon>
        <taxon>Eurotiomycetes</taxon>
        <taxon>Eurotiomycetidae</taxon>
        <taxon>Eurotiales</taxon>
        <taxon>Aspergillaceae</taxon>
        <taxon>Aspergillus</taxon>
        <taxon>Aspergillus subgen. Aspergillus</taxon>
    </lineage>
</organism>
<accession>A0A017S913</accession>
<feature type="region of interest" description="Disordered" evidence="1">
    <location>
        <begin position="79"/>
        <end position="164"/>
    </location>
</feature>
<sequence>MPPTFHMNNFKPWARSYRKPFSPYKSPNPCTPRTQKSSRPKPYHDSLPSTLPLPKHNLPARPPAEVCVHISANTQLCTSSSSQSQPLEISVPEQNTYLETPEHSTTSPHDSAPHFSDPDPISCCDVQDDTDIPIEPPAFRGDSAENALSSPSISSSDDSPEEFFRLPNAQDDIPIDPAILGNHWPWEDSSLQQSVPEADSFINSETTCSYPDPPPVLHSPPNYHRGSCEKAGGQNGDTQTSDHSHIHDHQQLHPSQRNTDPDASYPGGVRGDHHVGWQSKSSKWKTQQSDGRAHKRLRVPSMLPPKEDSFTLCSHFMSAPLDDRLQFLSWQFEGALPHCMSNSPLTACEERDALATSCSSTSHEIEQNRRDRRKARGGSRKNMPWSMEETSLLLKLRKEESRPWSEVARLFSERYPGRTLGAIQAYDIGILTVYKLRG</sequence>
<feature type="region of interest" description="Disordered" evidence="1">
    <location>
        <begin position="358"/>
        <end position="382"/>
    </location>
</feature>
<dbReference type="RefSeq" id="XP_040637135.1">
    <property type="nucleotide sequence ID" value="XM_040777779.1"/>
</dbReference>
<feature type="domain" description="Myb-like" evidence="2">
    <location>
        <begin position="377"/>
        <end position="419"/>
    </location>
</feature>
<dbReference type="AlphaFoldDB" id="A0A017S913"/>
<evidence type="ECO:0000259" key="2">
    <source>
        <dbReference type="PROSITE" id="PS50090"/>
    </source>
</evidence>
<feature type="compositionally biased region" description="Basic residues" evidence="1">
    <location>
        <begin position="370"/>
        <end position="379"/>
    </location>
</feature>